<proteinExistence type="predicted"/>
<evidence type="ECO:0000313" key="2">
    <source>
        <dbReference type="EMBL" id="AWL62074.1"/>
    </source>
</evidence>
<evidence type="ECO:0000313" key="3">
    <source>
        <dbReference type="Proteomes" id="UP000245649"/>
    </source>
</evidence>
<evidence type="ECO:0000313" key="1">
    <source>
        <dbReference type="EMBL" id="AWL58534.1"/>
    </source>
</evidence>
<dbReference type="AlphaFoldDB" id="A0AAI8ITU8"/>
<sequence length="60" mass="7161">MGEIIALLTAITSYLMHKIIHNSDERTEIKHYFFFCRLWYTARPSHSDRRNSAASKRGYR</sequence>
<keyword evidence="4" id="KW-1185">Reference proteome</keyword>
<dbReference type="Proteomes" id="UP000245649">
    <property type="component" value="Chromosome"/>
</dbReference>
<gene>
    <name evidence="2" type="ORF">DKC00_09990</name>
    <name evidence="1" type="ORF">DKC11_23180</name>
</gene>
<dbReference type="EMBL" id="CP029443">
    <property type="protein sequence ID" value="AWL58534.1"/>
    <property type="molecule type" value="Genomic_DNA"/>
</dbReference>
<dbReference type="EMBL" id="CP029432">
    <property type="protein sequence ID" value="AWL62074.1"/>
    <property type="molecule type" value="Genomic_DNA"/>
</dbReference>
<reference evidence="3 4" key="1">
    <citation type="submission" date="2018-05" db="EMBL/GenBank/DDBJ databases">
        <title>Klebsiella quasipneumonaiae provides a window into carbapenemase gene transfer, plasmid rearrangements and nosocomial acquisition from the hospital environment.</title>
        <authorList>
            <person name="Mathers A.J."/>
            <person name="Vegesana K."/>
            <person name="Stoesser N."/>
            <person name="Crook D."/>
            <person name="Vaughan A."/>
            <person name="Barry K."/>
            <person name="Parikh H."/>
            <person name="Sebra R."/>
            <person name="Kotay S."/>
            <person name="Walker A.S."/>
            <person name="Sheppard A.E."/>
        </authorList>
    </citation>
    <scope>NUCLEOTIDE SEQUENCE [LARGE SCALE GENOMIC DNA]</scope>
    <source>
        <strain evidence="1 4">CAV1947</strain>
        <strain evidence="2 3">CAV2018</strain>
    </source>
</reference>
<evidence type="ECO:0000313" key="4">
    <source>
        <dbReference type="Proteomes" id="UP000245760"/>
    </source>
</evidence>
<name>A0AAI8ITU8_9ENTR</name>
<dbReference type="Proteomes" id="UP000245760">
    <property type="component" value="Chromosome"/>
</dbReference>
<accession>A0AAI8ITU8</accession>
<protein>
    <submittedName>
        <fullName evidence="2">Uncharacterized protein</fullName>
    </submittedName>
</protein>
<organism evidence="2 3">
    <name type="scientific">Klebsiella quasipneumoniae</name>
    <dbReference type="NCBI Taxonomy" id="1463165"/>
    <lineage>
        <taxon>Bacteria</taxon>
        <taxon>Pseudomonadati</taxon>
        <taxon>Pseudomonadota</taxon>
        <taxon>Gammaproteobacteria</taxon>
        <taxon>Enterobacterales</taxon>
        <taxon>Enterobacteriaceae</taxon>
        <taxon>Klebsiella/Raoultella group</taxon>
        <taxon>Klebsiella</taxon>
        <taxon>Klebsiella pneumoniae complex</taxon>
    </lineage>
</organism>